<dbReference type="EMBL" id="MU006221">
    <property type="protein sequence ID" value="KAF2829487.1"/>
    <property type="molecule type" value="Genomic_DNA"/>
</dbReference>
<reference evidence="2" key="1">
    <citation type="journal article" date="2020" name="Stud. Mycol.">
        <title>101 Dothideomycetes genomes: a test case for predicting lifestyles and emergence of pathogens.</title>
        <authorList>
            <person name="Haridas S."/>
            <person name="Albert R."/>
            <person name="Binder M."/>
            <person name="Bloem J."/>
            <person name="Labutti K."/>
            <person name="Salamov A."/>
            <person name="Andreopoulos B."/>
            <person name="Baker S."/>
            <person name="Barry K."/>
            <person name="Bills G."/>
            <person name="Bluhm B."/>
            <person name="Cannon C."/>
            <person name="Castanera R."/>
            <person name="Culley D."/>
            <person name="Daum C."/>
            <person name="Ezra D."/>
            <person name="Gonzalez J."/>
            <person name="Henrissat B."/>
            <person name="Kuo A."/>
            <person name="Liang C."/>
            <person name="Lipzen A."/>
            <person name="Lutzoni F."/>
            <person name="Magnuson J."/>
            <person name="Mondo S."/>
            <person name="Nolan M."/>
            <person name="Ohm R."/>
            <person name="Pangilinan J."/>
            <person name="Park H.-J."/>
            <person name="Ramirez L."/>
            <person name="Alfaro M."/>
            <person name="Sun H."/>
            <person name="Tritt A."/>
            <person name="Yoshinaga Y."/>
            <person name="Zwiers L.-H."/>
            <person name="Turgeon B."/>
            <person name="Goodwin S."/>
            <person name="Spatafora J."/>
            <person name="Crous P."/>
            <person name="Grigoriev I."/>
        </authorList>
    </citation>
    <scope>NUCLEOTIDE SEQUENCE</scope>
    <source>
        <strain evidence="2">CBS 113818</strain>
    </source>
</reference>
<dbReference type="Proteomes" id="UP000799424">
    <property type="component" value="Unassembled WGS sequence"/>
</dbReference>
<protein>
    <submittedName>
        <fullName evidence="2">Uncharacterized protein</fullName>
    </submittedName>
</protein>
<organism evidence="2 3">
    <name type="scientific">Ophiobolus disseminans</name>
    <dbReference type="NCBI Taxonomy" id="1469910"/>
    <lineage>
        <taxon>Eukaryota</taxon>
        <taxon>Fungi</taxon>
        <taxon>Dikarya</taxon>
        <taxon>Ascomycota</taxon>
        <taxon>Pezizomycotina</taxon>
        <taxon>Dothideomycetes</taxon>
        <taxon>Pleosporomycetidae</taxon>
        <taxon>Pleosporales</taxon>
        <taxon>Pleosporineae</taxon>
        <taxon>Phaeosphaeriaceae</taxon>
        <taxon>Ophiobolus</taxon>
    </lineage>
</organism>
<name>A0A6A7A9Z9_9PLEO</name>
<gene>
    <name evidence="2" type="ORF">CC86DRAFT_190388</name>
</gene>
<evidence type="ECO:0000256" key="1">
    <source>
        <dbReference type="SAM" id="MobiDB-lite"/>
    </source>
</evidence>
<proteinExistence type="predicted"/>
<accession>A0A6A7A9Z9</accession>
<dbReference type="OrthoDB" id="3690950at2759"/>
<feature type="region of interest" description="Disordered" evidence="1">
    <location>
        <begin position="1"/>
        <end position="33"/>
    </location>
</feature>
<sequence>MNTHTTWYPADQPDEAPQQLSPPYHPSMDDRSRSMPALPFRFVAFGESTPYPDHEVQRPVPQPFMVDLLSGDQWHRGDSLRQPVAEDFLRLQHPLPPPPIEEHDSDQELPVIEPDSYFEDQPSSVQFHDVYATDLGRSHTVATTKPLNIVKPDVAHRRSKSTLELALVVARPSFTARAEYDDSLAHISPMPIDCFTPVMGGLQRLPSAPLKMSKSQRLKRFFSFGRRRREYGRASR</sequence>
<keyword evidence="3" id="KW-1185">Reference proteome</keyword>
<evidence type="ECO:0000313" key="3">
    <source>
        <dbReference type="Proteomes" id="UP000799424"/>
    </source>
</evidence>
<evidence type="ECO:0000313" key="2">
    <source>
        <dbReference type="EMBL" id="KAF2829487.1"/>
    </source>
</evidence>
<dbReference type="AlphaFoldDB" id="A0A6A7A9Z9"/>